<dbReference type="EMBL" id="JAPEVI010000003">
    <property type="protein sequence ID" value="MCX2723194.1"/>
    <property type="molecule type" value="Genomic_DNA"/>
</dbReference>
<proteinExistence type="predicted"/>
<name>A0ABT3R207_9HYPH</name>
<feature type="transmembrane region" description="Helical" evidence="1">
    <location>
        <begin position="5"/>
        <end position="25"/>
    </location>
</feature>
<evidence type="ECO:0000256" key="1">
    <source>
        <dbReference type="SAM" id="Phobius"/>
    </source>
</evidence>
<protein>
    <submittedName>
        <fullName evidence="2">Uncharacterized protein</fullName>
    </submittedName>
</protein>
<sequence length="132" mass="13554">MLRLIVINGVAGIGIAGLVLGGLFGANIGNLRTLVLSADNPVLPLLMLAFGMVVTLGSVVVGSAIMLLGGNSSQGGRRSTQGMGNGKCSCGPCRWLPHAGARETNPDNGQNRPEPARSVKQARLCGQCAKCW</sequence>
<keyword evidence="1" id="KW-0472">Membrane</keyword>
<gene>
    <name evidence="2" type="ORF">ON753_12540</name>
</gene>
<organism evidence="2 3">
    <name type="scientific">Roseibium salinum</name>
    <dbReference type="NCBI Taxonomy" id="1604349"/>
    <lineage>
        <taxon>Bacteria</taxon>
        <taxon>Pseudomonadati</taxon>
        <taxon>Pseudomonadota</taxon>
        <taxon>Alphaproteobacteria</taxon>
        <taxon>Hyphomicrobiales</taxon>
        <taxon>Stappiaceae</taxon>
        <taxon>Roseibium</taxon>
    </lineage>
</organism>
<keyword evidence="1" id="KW-0812">Transmembrane</keyword>
<evidence type="ECO:0000313" key="3">
    <source>
        <dbReference type="Proteomes" id="UP001300261"/>
    </source>
</evidence>
<dbReference type="Proteomes" id="UP001300261">
    <property type="component" value="Unassembled WGS sequence"/>
</dbReference>
<dbReference type="RefSeq" id="WP_265962971.1">
    <property type="nucleotide sequence ID" value="NZ_JAPEVI010000003.1"/>
</dbReference>
<feature type="transmembrane region" description="Helical" evidence="1">
    <location>
        <begin position="45"/>
        <end position="68"/>
    </location>
</feature>
<comment type="caution">
    <text evidence="2">The sequence shown here is derived from an EMBL/GenBank/DDBJ whole genome shotgun (WGS) entry which is preliminary data.</text>
</comment>
<evidence type="ECO:0000313" key="2">
    <source>
        <dbReference type="EMBL" id="MCX2723194.1"/>
    </source>
</evidence>
<keyword evidence="1" id="KW-1133">Transmembrane helix</keyword>
<keyword evidence="3" id="KW-1185">Reference proteome</keyword>
<accession>A0ABT3R207</accession>
<reference evidence="2 3" key="1">
    <citation type="journal article" date="2016" name="Int. J. Syst. Evol. Microbiol.">
        <title>Labrenzia salina sp. nov., isolated from the rhizosphere of the halophyte Arthrocnemum macrostachyum.</title>
        <authorList>
            <person name="Camacho M."/>
            <person name="Redondo-Gomez S."/>
            <person name="Rodriguez-Llorente I."/>
            <person name="Rohde M."/>
            <person name="Sproer C."/>
            <person name="Schumann P."/>
            <person name="Klenk H.P."/>
            <person name="Montero-Calasanz M.D.C."/>
        </authorList>
    </citation>
    <scope>NUCLEOTIDE SEQUENCE [LARGE SCALE GENOMIC DNA]</scope>
    <source>
        <strain evidence="2 3">DSM 29163</strain>
    </source>
</reference>